<proteinExistence type="predicted"/>
<organism evidence="2 3">
    <name type="scientific">Larinioides sclopetarius</name>
    <dbReference type="NCBI Taxonomy" id="280406"/>
    <lineage>
        <taxon>Eukaryota</taxon>
        <taxon>Metazoa</taxon>
        <taxon>Ecdysozoa</taxon>
        <taxon>Arthropoda</taxon>
        <taxon>Chelicerata</taxon>
        <taxon>Arachnida</taxon>
        <taxon>Araneae</taxon>
        <taxon>Araneomorphae</taxon>
        <taxon>Entelegynae</taxon>
        <taxon>Araneoidea</taxon>
        <taxon>Araneidae</taxon>
        <taxon>Larinioides</taxon>
    </lineage>
</organism>
<comment type="caution">
    <text evidence="2">The sequence shown here is derived from an EMBL/GenBank/DDBJ whole genome shotgun (WGS) entry which is preliminary data.</text>
</comment>
<dbReference type="AlphaFoldDB" id="A0AAV2BZS9"/>
<keyword evidence="3" id="KW-1185">Reference proteome</keyword>
<name>A0AAV2BZS9_9ARAC</name>
<reference evidence="2 3" key="1">
    <citation type="submission" date="2024-04" db="EMBL/GenBank/DDBJ databases">
        <authorList>
            <person name="Rising A."/>
            <person name="Reimegard J."/>
            <person name="Sonavane S."/>
            <person name="Akerstrom W."/>
            <person name="Nylinder S."/>
            <person name="Hedman E."/>
            <person name="Kallberg Y."/>
        </authorList>
    </citation>
    <scope>NUCLEOTIDE SEQUENCE [LARGE SCALE GENOMIC DNA]</scope>
</reference>
<dbReference type="Proteomes" id="UP001497382">
    <property type="component" value="Unassembled WGS sequence"/>
</dbReference>
<sequence length="355" mass="40605">MDIDPYRLAYNIFHYNWEKFGIPPEDIPPPKTETVHSLDLIIPGFSIAVVLFQIASRKDLKTFLDNECLAVHNLGDVYTRFRNIMTEALPEGTIVVEASNDNLNEGASEDTSEDVSPDELLSENSTELDLHDDIKKNIQPKDAMKESLTKDTMKQGPHEDAMREDLLKDNIKEGAMKQDLSGNKIRSEDIPGLIAYSLAVCTELVLYDREYENNRDYMKFMPEMWEKYFEEHLKPLCEEARCTQDILKVYSSSVKCPEKFLNKFISENKDEYLDIADKFYDYTEKNYAVESPEHSKSITEIRSFSRGIAFLKMKDKFSVLKEICKCVKGITVEEMPLLSDFSPGSVSSSSTTPST</sequence>
<evidence type="ECO:0000313" key="2">
    <source>
        <dbReference type="EMBL" id="CAL1301781.1"/>
    </source>
</evidence>
<feature type="region of interest" description="Disordered" evidence="1">
    <location>
        <begin position="103"/>
        <end position="124"/>
    </location>
</feature>
<evidence type="ECO:0000256" key="1">
    <source>
        <dbReference type="SAM" id="MobiDB-lite"/>
    </source>
</evidence>
<evidence type="ECO:0000313" key="3">
    <source>
        <dbReference type="Proteomes" id="UP001497382"/>
    </source>
</evidence>
<accession>A0AAV2BZS9</accession>
<gene>
    <name evidence="2" type="ORF">LARSCL_LOCUS22688</name>
</gene>
<dbReference type="EMBL" id="CAXIEN010000840">
    <property type="protein sequence ID" value="CAL1301781.1"/>
    <property type="molecule type" value="Genomic_DNA"/>
</dbReference>
<protein>
    <submittedName>
        <fullName evidence="2">Uncharacterized protein</fullName>
    </submittedName>
</protein>
<feature type="compositionally biased region" description="Acidic residues" evidence="1">
    <location>
        <begin position="107"/>
        <end position="121"/>
    </location>
</feature>